<protein>
    <submittedName>
        <fullName evidence="2">Uncharacterized protein</fullName>
    </submittedName>
</protein>
<organism evidence="2 3">
    <name type="scientific">Fusobacterium necrogenes</name>
    <dbReference type="NCBI Taxonomy" id="858"/>
    <lineage>
        <taxon>Bacteria</taxon>
        <taxon>Fusobacteriati</taxon>
        <taxon>Fusobacteriota</taxon>
        <taxon>Fusobacteriia</taxon>
        <taxon>Fusobacteriales</taxon>
        <taxon>Fusobacteriaceae</taxon>
        <taxon>Fusobacterium</taxon>
    </lineage>
</organism>
<evidence type="ECO:0000313" key="2">
    <source>
        <dbReference type="EMBL" id="STO35686.1"/>
    </source>
</evidence>
<proteinExistence type="predicted"/>
<dbReference type="Proteomes" id="UP000255328">
    <property type="component" value="Unassembled WGS sequence"/>
</dbReference>
<reference evidence="2 3" key="1">
    <citation type="submission" date="2018-06" db="EMBL/GenBank/DDBJ databases">
        <authorList>
            <consortium name="Pathogen Informatics"/>
            <person name="Doyle S."/>
        </authorList>
    </citation>
    <scope>NUCLEOTIDE SEQUENCE [LARGE SCALE GENOMIC DNA]</scope>
    <source>
        <strain evidence="2 3">NCTC10723</strain>
    </source>
</reference>
<dbReference type="RefSeq" id="WP_115271557.1">
    <property type="nucleotide sequence ID" value="NZ_UGGU01000004.1"/>
</dbReference>
<gene>
    <name evidence="2" type="ORF">NCTC10723_01893</name>
</gene>
<dbReference type="AlphaFoldDB" id="A0A377GZE2"/>
<name>A0A377GZE2_9FUSO</name>
<accession>A0A377GZE2</accession>
<sequence length="209" mass="24936">MKDDNKIVLIKAALEKFGADTLKNIVTRKKEENTIFFRKAALDKFLDTYFSYFTPEELELLEYKNGVEEYIDVPLFDSEGEPREQQQENIERVEKEKTTKEIQDNTKNIELHENTFILIKEKLENKEIANKFIFLLDNIDSILDVKKMVENNIMIPKELLDLDTYVTSMRINKGLLDRFNNLCLEYKNYSKIQMLNFAIYEFLEKYEKK</sequence>
<feature type="region of interest" description="Disordered" evidence="1">
    <location>
        <begin position="78"/>
        <end position="99"/>
    </location>
</feature>
<evidence type="ECO:0000256" key="1">
    <source>
        <dbReference type="SAM" id="MobiDB-lite"/>
    </source>
</evidence>
<keyword evidence="3" id="KW-1185">Reference proteome</keyword>
<feature type="compositionally biased region" description="Basic and acidic residues" evidence="1">
    <location>
        <begin position="80"/>
        <end position="99"/>
    </location>
</feature>
<evidence type="ECO:0000313" key="3">
    <source>
        <dbReference type="Proteomes" id="UP000255328"/>
    </source>
</evidence>
<dbReference type="EMBL" id="UGGU01000004">
    <property type="protein sequence ID" value="STO35686.1"/>
    <property type="molecule type" value="Genomic_DNA"/>
</dbReference>